<keyword evidence="2" id="KW-0129">CBS domain</keyword>
<keyword evidence="1" id="KW-0677">Repeat</keyword>
<dbReference type="Gene3D" id="3.10.580.10">
    <property type="entry name" value="CBS-domain"/>
    <property type="match status" value="1"/>
</dbReference>
<evidence type="ECO:0000259" key="3">
    <source>
        <dbReference type="PROSITE" id="PS51371"/>
    </source>
</evidence>
<dbReference type="Pfam" id="PF00571">
    <property type="entry name" value="CBS"/>
    <property type="match status" value="2"/>
</dbReference>
<evidence type="ECO:0000256" key="2">
    <source>
        <dbReference type="PROSITE-ProRule" id="PRU00703"/>
    </source>
</evidence>
<sequence>MHVKDIMSTDFHIASPQTTLRQAAEMMRDGDFGYLPVGDGVKLKGAVTDRDIVIRAVAAGMGPDTHLSDVMSETIVYCFEDDDLREAADVMKREQIRRLAVLNDSKRLVGVITLGDIARADEQRLAGEIELQVAQI</sequence>
<dbReference type="SUPFAM" id="SSF54631">
    <property type="entry name" value="CBS-domain pair"/>
    <property type="match status" value="1"/>
</dbReference>
<feature type="domain" description="CBS" evidence="3">
    <location>
        <begin position="71"/>
        <end position="127"/>
    </location>
</feature>
<organism evidence="4 5">
    <name type="scientific">Asticcacaulis taihuensis</name>
    <dbReference type="NCBI Taxonomy" id="260084"/>
    <lineage>
        <taxon>Bacteria</taxon>
        <taxon>Pseudomonadati</taxon>
        <taxon>Pseudomonadota</taxon>
        <taxon>Alphaproteobacteria</taxon>
        <taxon>Caulobacterales</taxon>
        <taxon>Caulobacteraceae</taxon>
        <taxon>Asticcacaulis</taxon>
    </lineage>
</organism>
<dbReference type="Proteomes" id="UP000199150">
    <property type="component" value="Unassembled WGS sequence"/>
</dbReference>
<dbReference type="EMBL" id="FMTS01000001">
    <property type="protein sequence ID" value="SCW42204.1"/>
    <property type="molecule type" value="Genomic_DNA"/>
</dbReference>
<dbReference type="PANTHER" id="PTHR48108">
    <property type="entry name" value="CBS DOMAIN-CONTAINING PROTEIN CBSX2, CHLOROPLASTIC"/>
    <property type="match status" value="1"/>
</dbReference>
<accession>A0A1G4QC77</accession>
<proteinExistence type="predicted"/>
<dbReference type="PANTHER" id="PTHR48108:SF34">
    <property type="entry name" value="CBS DOMAIN-CONTAINING PROTEIN YHCV"/>
    <property type="match status" value="1"/>
</dbReference>
<dbReference type="InterPro" id="IPR051462">
    <property type="entry name" value="CBS_domain-containing"/>
</dbReference>
<protein>
    <submittedName>
        <fullName evidence="4">CBS domain-containing protein</fullName>
    </submittedName>
</protein>
<dbReference type="SMART" id="SM00116">
    <property type="entry name" value="CBS"/>
    <property type="match status" value="2"/>
</dbReference>
<dbReference type="STRING" id="260084.SAMN02927928_1109"/>
<gene>
    <name evidence="4" type="ORF">SAMN02927928_1109</name>
</gene>
<evidence type="ECO:0000313" key="5">
    <source>
        <dbReference type="Proteomes" id="UP000199150"/>
    </source>
</evidence>
<dbReference type="PROSITE" id="PS51371">
    <property type="entry name" value="CBS"/>
    <property type="match status" value="2"/>
</dbReference>
<dbReference type="InterPro" id="IPR000644">
    <property type="entry name" value="CBS_dom"/>
</dbReference>
<dbReference type="OrthoDB" id="9802114at2"/>
<dbReference type="RefSeq" id="WP_090644624.1">
    <property type="nucleotide sequence ID" value="NZ_CBCRYE010000001.1"/>
</dbReference>
<keyword evidence="5" id="KW-1185">Reference proteome</keyword>
<name>A0A1G4QC77_9CAUL</name>
<dbReference type="InterPro" id="IPR046342">
    <property type="entry name" value="CBS_dom_sf"/>
</dbReference>
<dbReference type="AlphaFoldDB" id="A0A1G4QC77"/>
<feature type="domain" description="CBS" evidence="3">
    <location>
        <begin position="7"/>
        <end position="65"/>
    </location>
</feature>
<dbReference type="CDD" id="cd04622">
    <property type="entry name" value="CBS_pair_HRP1_like"/>
    <property type="match status" value="1"/>
</dbReference>
<reference evidence="5" key="1">
    <citation type="submission" date="2016-10" db="EMBL/GenBank/DDBJ databases">
        <authorList>
            <person name="Varghese N."/>
            <person name="Submissions S."/>
        </authorList>
    </citation>
    <scope>NUCLEOTIDE SEQUENCE [LARGE SCALE GENOMIC DNA]</scope>
    <source>
        <strain evidence="5">CGMCC 1.3431</strain>
    </source>
</reference>
<evidence type="ECO:0000313" key="4">
    <source>
        <dbReference type="EMBL" id="SCW42204.1"/>
    </source>
</evidence>
<evidence type="ECO:0000256" key="1">
    <source>
        <dbReference type="ARBA" id="ARBA00022737"/>
    </source>
</evidence>